<organism evidence="2 3">
    <name type="scientific">Podospora didyma</name>
    <dbReference type="NCBI Taxonomy" id="330526"/>
    <lineage>
        <taxon>Eukaryota</taxon>
        <taxon>Fungi</taxon>
        <taxon>Dikarya</taxon>
        <taxon>Ascomycota</taxon>
        <taxon>Pezizomycotina</taxon>
        <taxon>Sordariomycetes</taxon>
        <taxon>Sordariomycetidae</taxon>
        <taxon>Sordariales</taxon>
        <taxon>Podosporaceae</taxon>
        <taxon>Podospora</taxon>
    </lineage>
</organism>
<comment type="caution">
    <text evidence="2">The sequence shown here is derived from an EMBL/GenBank/DDBJ whole genome shotgun (WGS) entry which is preliminary data.</text>
</comment>
<reference evidence="2" key="1">
    <citation type="journal article" date="2023" name="Mol. Phylogenet. Evol.">
        <title>Genome-scale phylogeny and comparative genomics of the fungal order Sordariales.</title>
        <authorList>
            <person name="Hensen N."/>
            <person name="Bonometti L."/>
            <person name="Westerberg I."/>
            <person name="Brannstrom I.O."/>
            <person name="Guillou S."/>
            <person name="Cros-Aarteil S."/>
            <person name="Calhoun S."/>
            <person name="Haridas S."/>
            <person name="Kuo A."/>
            <person name="Mondo S."/>
            <person name="Pangilinan J."/>
            <person name="Riley R."/>
            <person name="LaButti K."/>
            <person name="Andreopoulos B."/>
            <person name="Lipzen A."/>
            <person name="Chen C."/>
            <person name="Yan M."/>
            <person name="Daum C."/>
            <person name="Ng V."/>
            <person name="Clum A."/>
            <person name="Steindorff A."/>
            <person name="Ohm R.A."/>
            <person name="Martin F."/>
            <person name="Silar P."/>
            <person name="Natvig D.O."/>
            <person name="Lalanne C."/>
            <person name="Gautier V."/>
            <person name="Ament-Velasquez S.L."/>
            <person name="Kruys A."/>
            <person name="Hutchinson M.I."/>
            <person name="Powell A.J."/>
            <person name="Barry K."/>
            <person name="Miller A.N."/>
            <person name="Grigoriev I.V."/>
            <person name="Debuchy R."/>
            <person name="Gladieux P."/>
            <person name="Hiltunen Thoren M."/>
            <person name="Johannesson H."/>
        </authorList>
    </citation>
    <scope>NUCLEOTIDE SEQUENCE</scope>
    <source>
        <strain evidence="2">CBS 232.78</strain>
    </source>
</reference>
<keyword evidence="3" id="KW-1185">Reference proteome</keyword>
<dbReference type="PANTHER" id="PTHR33657">
    <property type="entry name" value="DOMAIN PROTEIN, PUTATIVE (AFU_ORTHOLOGUE AFUA_5G00600)-RELATED"/>
    <property type="match status" value="1"/>
</dbReference>
<keyword evidence="1" id="KW-0732">Signal</keyword>
<name>A0AAE0TVI6_9PEZI</name>
<evidence type="ECO:0000256" key="1">
    <source>
        <dbReference type="SAM" id="SignalP"/>
    </source>
</evidence>
<dbReference type="AlphaFoldDB" id="A0AAE0TVI6"/>
<protein>
    <submittedName>
        <fullName evidence="2">Necrosis inducing protein-domain-containing protein</fullName>
    </submittedName>
</protein>
<proteinExistence type="predicted"/>
<dbReference type="PANTHER" id="PTHR33657:SF6">
    <property type="entry name" value="SECRETED PROTEIN"/>
    <property type="match status" value="1"/>
</dbReference>
<dbReference type="InterPro" id="IPR008701">
    <property type="entry name" value="NPP1"/>
</dbReference>
<gene>
    <name evidence="2" type="ORF">B0H63DRAFT_474749</name>
</gene>
<dbReference type="EMBL" id="JAULSW010000005">
    <property type="protein sequence ID" value="KAK3381008.1"/>
    <property type="molecule type" value="Genomic_DNA"/>
</dbReference>
<accession>A0AAE0TVI6</accession>
<sequence>MHSLATILLIGGGLLSAKATPIATLQDFSEEIANITARDLRGSLPVSASTLEHRFQPVTDFDTDGCYYTSAIDPDGNLNLGLSAGKGSHPSCLAETCRDPNRLENNNVYSRSRCNNGWCAIMYEYYFEKDQVVCGSYSSGHIHDWENIVVFLRTSDQRVTRVAPSAHGNYKGATNSPRMLGERAKVVYHKDGGFTHAWRMAKSADDKIENYTGEWFLGRLVGWEYWPSNSLRDKAMSVDSWNVNKAHPKLSDAKFDENLKKAAGDQVPGFDPKVDG</sequence>
<feature type="chain" id="PRO_5042239496" evidence="1">
    <location>
        <begin position="20"/>
        <end position="276"/>
    </location>
</feature>
<dbReference type="Proteomes" id="UP001285441">
    <property type="component" value="Unassembled WGS sequence"/>
</dbReference>
<dbReference type="PIRSF" id="PIRSF029958">
    <property type="entry name" value="Necrosis-inducing_protein"/>
    <property type="match status" value="1"/>
</dbReference>
<evidence type="ECO:0000313" key="3">
    <source>
        <dbReference type="Proteomes" id="UP001285441"/>
    </source>
</evidence>
<feature type="signal peptide" evidence="1">
    <location>
        <begin position="1"/>
        <end position="19"/>
    </location>
</feature>
<dbReference type="Pfam" id="PF05630">
    <property type="entry name" value="NPP1"/>
    <property type="match status" value="1"/>
</dbReference>
<reference evidence="2" key="2">
    <citation type="submission" date="2023-06" db="EMBL/GenBank/DDBJ databases">
        <authorList>
            <consortium name="Lawrence Berkeley National Laboratory"/>
            <person name="Haridas S."/>
            <person name="Hensen N."/>
            <person name="Bonometti L."/>
            <person name="Westerberg I."/>
            <person name="Brannstrom I.O."/>
            <person name="Guillou S."/>
            <person name="Cros-Aarteil S."/>
            <person name="Calhoun S."/>
            <person name="Kuo A."/>
            <person name="Mondo S."/>
            <person name="Pangilinan J."/>
            <person name="Riley R."/>
            <person name="LaButti K."/>
            <person name="Andreopoulos B."/>
            <person name="Lipzen A."/>
            <person name="Chen C."/>
            <person name="Yanf M."/>
            <person name="Daum C."/>
            <person name="Ng V."/>
            <person name="Clum A."/>
            <person name="Steindorff A."/>
            <person name="Ohm R."/>
            <person name="Martin F."/>
            <person name="Silar P."/>
            <person name="Natvig D."/>
            <person name="Lalanne C."/>
            <person name="Gautier V."/>
            <person name="Ament-velasquez S.L."/>
            <person name="Kruys A."/>
            <person name="Hutchinson M.I."/>
            <person name="Powell A.J."/>
            <person name="Barry K."/>
            <person name="Miller A.N."/>
            <person name="Grigoriev I.V."/>
            <person name="Debuchy R."/>
            <person name="Gladieux P."/>
            <person name="Thoren M.H."/>
            <person name="Johannesson H."/>
        </authorList>
    </citation>
    <scope>NUCLEOTIDE SEQUENCE</scope>
    <source>
        <strain evidence="2">CBS 232.78</strain>
    </source>
</reference>
<evidence type="ECO:0000313" key="2">
    <source>
        <dbReference type="EMBL" id="KAK3381008.1"/>
    </source>
</evidence>